<evidence type="ECO:0000313" key="1">
    <source>
        <dbReference type="EMBL" id="CBI05970.1"/>
    </source>
</evidence>
<proteinExistence type="predicted"/>
<sequence>MLGAFLFFWVNSELTGSVSAGRTMMIHCVVNYL</sequence>
<comment type="caution">
    <text evidence="1">The sequence shown here is derived from an EMBL/GenBank/DDBJ whole genome shotgun (WGS) entry which is preliminary data.</text>
</comment>
<dbReference type="EMBL" id="CABP01000150">
    <property type="protein sequence ID" value="CBI05970.1"/>
    <property type="molecule type" value="Genomic_DNA"/>
</dbReference>
<accession>E6QFH9</accession>
<name>E6QFH9_9ZZZZ</name>
<organism evidence="1">
    <name type="scientific">mine drainage metagenome</name>
    <dbReference type="NCBI Taxonomy" id="410659"/>
    <lineage>
        <taxon>unclassified sequences</taxon>
        <taxon>metagenomes</taxon>
        <taxon>ecological metagenomes</taxon>
    </lineage>
</organism>
<reference evidence="1" key="1">
    <citation type="submission" date="2009-10" db="EMBL/GenBank/DDBJ databases">
        <title>Diversity of trophic interactions inside an arsenic-rich microbial ecosystem.</title>
        <authorList>
            <person name="Bertin P.N."/>
            <person name="Heinrich-Salmeron A."/>
            <person name="Pelletier E."/>
            <person name="Goulhen-Chollet F."/>
            <person name="Arsene-Ploetze F."/>
            <person name="Gallien S."/>
            <person name="Calteau A."/>
            <person name="Vallenet D."/>
            <person name="Casiot C."/>
            <person name="Chane-Woon-Ming B."/>
            <person name="Giloteaux L."/>
            <person name="Barakat M."/>
            <person name="Bonnefoy V."/>
            <person name="Bruneel O."/>
            <person name="Chandler M."/>
            <person name="Cleiss J."/>
            <person name="Duran R."/>
            <person name="Elbaz-Poulichet F."/>
            <person name="Fonknechten N."/>
            <person name="Lauga B."/>
            <person name="Mornico D."/>
            <person name="Ortet P."/>
            <person name="Schaeffer C."/>
            <person name="Siguier P."/>
            <person name="Alexander Thil Smith A."/>
            <person name="Van Dorsselaer A."/>
            <person name="Weissenbach J."/>
            <person name="Medigue C."/>
            <person name="Le Paslier D."/>
        </authorList>
    </citation>
    <scope>NUCLEOTIDE SEQUENCE</scope>
</reference>
<protein>
    <submittedName>
        <fullName evidence="1">Uncharacterized protein</fullName>
    </submittedName>
</protein>
<dbReference type="AlphaFoldDB" id="E6QFH9"/>
<gene>
    <name evidence="1" type="ORF">CARN5_0526</name>
</gene>